<dbReference type="VEuPathDB" id="CryptoDB:Cvel_15600"/>
<evidence type="ECO:0000313" key="6">
    <source>
        <dbReference type="EMBL" id="CEM08568.1"/>
    </source>
</evidence>
<dbReference type="InterPro" id="IPR047187">
    <property type="entry name" value="SF1_C_Upf1"/>
</dbReference>
<dbReference type="PANTHER" id="PTHR10887">
    <property type="entry name" value="DNA2/NAM7 HELICASE FAMILY"/>
    <property type="match status" value="1"/>
</dbReference>
<dbReference type="GO" id="GO:0003950">
    <property type="term" value="F:NAD+ poly-ADP-ribosyltransferase activity"/>
    <property type="evidence" value="ECO:0007669"/>
    <property type="project" value="InterPro"/>
</dbReference>
<feature type="region of interest" description="Disordered" evidence="2">
    <location>
        <begin position="769"/>
        <end position="791"/>
    </location>
</feature>
<dbReference type="AlphaFoldDB" id="A0A0G4F879"/>
<sequence>MENKLRVLWVQGLMGERVARAESALEKTVTEGEELNKILKSATKREELAVLGKMQILGATTTGAAINQELISAWQPTVVLFEEAGEILEPQTLACLPPSVRQLILIGDHQQLPPHVDSYRLRKEHNFSLSLMERLILNKFTYAPLQVQCRMHPDISLHLRDIYPSLKDAPGLENERPLPGCTKHRIFWWSHQEREAEGMRLYSNEGEARRAVALFFWLCLQGVPPEKITILAPYASQVAVLRRLLVRKSSKQAYGGAMRAQTQTLSAPSPSAPAASGPWRWVEDPKGSSRGTSGGRPPTVTAFGSDSASESVGGKKQNKAEGGGKEEQDLRSRVQVLDRYQGQENEHIILSLTRSNPKRKTGFLDMEREGIARRCVAQSRARSSLYILGNLDTFEFRETRDGSSWGADSSETGKQFKSKVWGVLVDSLRVHDQLGSDFVLCCPRHLETTLKVGSSEEIPRTEGILCTARCACTMGCQVHLCPRKCHAIHQADHSPAECRERVEFECAECGAPLERECSEDVASVKCKKLERERQKIAEEEARKEREREAEEAKKEVEEIWRLHREEGFSLSTVSPSSHDWRPLENTVRSLIQPTAAGITVSLASAQKITDHKARAAWLRKKVQILTQRKDAHPQPLPSLLPLPVSVSAGGKGSDAVTEEGQTIARGGLKAAAAMGRRLLVLSPTGARLEKGSGEASTVPLSLLVSTVSETVSAAVTAARGEGSTSDRLFHAVIFDILPGKLGPFVNNEGEGGRSLVTFQNLISHGASRVDQKNPIQPPPPPSPPPPPPFDSLEVAAEGGKGRFIIPLDSAQTLPVALVSVRLARSAAPLSASIPSHWTLQTDEKTVRRMIPVSDSEREALQGCLAISLENLAGRDRSAVPQHRSLEVAAAWRIEHPVLWAKFCVERGQVCAFLNDLRDQEGVGSVLLTKSPNISTVLKAATEKLPGDCFEGEAGEVRLLHGTKANLVTAILSGGLNERYSEGLFGRGTYFAEDATKCDQYVSASRHDGELGKLLCEGAGASRPPGELFYLFVCRVVLGLPQFTRDGSTSSHGDESTRGKEIFSNAGSKHELTVIPGSDPPTEFHSLIAEAGSDCRVARFREFVQFHSDRIYPEYLIAYTRK</sequence>
<feature type="compositionally biased region" description="Low complexity" evidence="2">
    <location>
        <begin position="288"/>
        <end position="299"/>
    </location>
</feature>
<evidence type="ECO:0008006" key="7">
    <source>
        <dbReference type="Google" id="ProtNLM"/>
    </source>
</evidence>
<evidence type="ECO:0000259" key="3">
    <source>
        <dbReference type="Pfam" id="PF00644"/>
    </source>
</evidence>
<dbReference type="InterPro" id="IPR045055">
    <property type="entry name" value="DNA2/NAM7-like"/>
</dbReference>
<dbReference type="CDD" id="cd18808">
    <property type="entry name" value="SF1_C_Upf1"/>
    <property type="match status" value="1"/>
</dbReference>
<dbReference type="EMBL" id="CDMZ01000177">
    <property type="protein sequence ID" value="CEM08568.1"/>
    <property type="molecule type" value="Genomic_DNA"/>
</dbReference>
<evidence type="ECO:0000256" key="2">
    <source>
        <dbReference type="SAM" id="MobiDB-lite"/>
    </source>
</evidence>
<feature type="coiled-coil region" evidence="1">
    <location>
        <begin position="526"/>
        <end position="558"/>
    </location>
</feature>
<dbReference type="SUPFAM" id="SSF52540">
    <property type="entry name" value="P-loop containing nucleoside triphosphate hydrolases"/>
    <property type="match status" value="1"/>
</dbReference>
<reference evidence="6" key="1">
    <citation type="submission" date="2014-11" db="EMBL/GenBank/DDBJ databases">
        <authorList>
            <person name="Otto D Thomas"/>
            <person name="Naeem Raeece"/>
        </authorList>
    </citation>
    <scope>NUCLEOTIDE SEQUENCE</scope>
</reference>
<dbReference type="InterPro" id="IPR027417">
    <property type="entry name" value="P-loop_NTPase"/>
</dbReference>
<dbReference type="InterPro" id="IPR041677">
    <property type="entry name" value="DNA2/NAM7_AAA_11"/>
</dbReference>
<feature type="compositionally biased region" description="Pro residues" evidence="2">
    <location>
        <begin position="775"/>
        <end position="789"/>
    </location>
</feature>
<dbReference type="Pfam" id="PF13087">
    <property type="entry name" value="AAA_12"/>
    <property type="match status" value="2"/>
</dbReference>
<feature type="region of interest" description="Disordered" evidence="2">
    <location>
        <begin position="257"/>
        <end position="330"/>
    </location>
</feature>
<dbReference type="GO" id="GO:0031380">
    <property type="term" value="C:nuclear RNA-directed RNA polymerase complex"/>
    <property type="evidence" value="ECO:0007669"/>
    <property type="project" value="TreeGrafter"/>
</dbReference>
<feature type="domain" description="DNA2/NAM7 helicase-like C-terminal" evidence="5">
    <location>
        <begin position="128"/>
        <end position="253"/>
    </location>
</feature>
<evidence type="ECO:0000259" key="5">
    <source>
        <dbReference type="Pfam" id="PF13087"/>
    </source>
</evidence>
<feature type="domain" description="PARP catalytic" evidence="3">
    <location>
        <begin position="878"/>
        <end position="1118"/>
    </location>
</feature>
<evidence type="ECO:0000259" key="4">
    <source>
        <dbReference type="Pfam" id="PF13086"/>
    </source>
</evidence>
<dbReference type="Gene3D" id="3.40.50.300">
    <property type="entry name" value="P-loop containing nucleotide triphosphate hydrolases"/>
    <property type="match status" value="2"/>
</dbReference>
<dbReference type="Gene3D" id="3.90.228.10">
    <property type="match status" value="1"/>
</dbReference>
<dbReference type="Pfam" id="PF00644">
    <property type="entry name" value="PARP"/>
    <property type="match status" value="1"/>
</dbReference>
<accession>A0A0G4F879</accession>
<dbReference type="Pfam" id="PF13086">
    <property type="entry name" value="AAA_11"/>
    <property type="match status" value="1"/>
</dbReference>
<keyword evidence="1" id="KW-0175">Coiled coil</keyword>
<dbReference type="InterPro" id="IPR012317">
    <property type="entry name" value="Poly(ADP-ribose)pol_cat_dom"/>
</dbReference>
<dbReference type="InterPro" id="IPR041679">
    <property type="entry name" value="DNA2/NAM7-like_C"/>
</dbReference>
<feature type="domain" description="DNA2/NAM7 helicase helicase" evidence="4">
    <location>
        <begin position="19"/>
        <end position="118"/>
    </location>
</feature>
<name>A0A0G4F879_9ALVE</name>
<dbReference type="PANTHER" id="PTHR10887:SF341">
    <property type="entry name" value="NFX1-TYPE ZINC FINGER-CONTAINING PROTEIN 1"/>
    <property type="match status" value="1"/>
</dbReference>
<feature type="compositionally biased region" description="Basic and acidic residues" evidence="2">
    <location>
        <begin position="318"/>
        <end position="330"/>
    </location>
</feature>
<evidence type="ECO:0000256" key="1">
    <source>
        <dbReference type="SAM" id="Coils"/>
    </source>
</evidence>
<feature type="domain" description="DNA2/NAM7 helicase-like C-terminal" evidence="5">
    <location>
        <begin position="328"/>
        <end position="390"/>
    </location>
</feature>
<protein>
    <recommendedName>
        <fullName evidence="7">Poly [ADP-ribose] polymerase</fullName>
    </recommendedName>
</protein>
<proteinExistence type="predicted"/>
<feature type="compositionally biased region" description="Low complexity" evidence="2">
    <location>
        <begin position="266"/>
        <end position="278"/>
    </location>
</feature>
<gene>
    <name evidence="6" type="ORF">Cvel_15600</name>
</gene>
<dbReference type="GO" id="GO:0031048">
    <property type="term" value="P:regulatory ncRNA-mediated heterochromatin formation"/>
    <property type="evidence" value="ECO:0007669"/>
    <property type="project" value="TreeGrafter"/>
</dbReference>
<dbReference type="SUPFAM" id="SSF56399">
    <property type="entry name" value="ADP-ribosylation"/>
    <property type="match status" value="1"/>
</dbReference>
<organism evidence="6">
    <name type="scientific">Chromera velia CCMP2878</name>
    <dbReference type="NCBI Taxonomy" id="1169474"/>
    <lineage>
        <taxon>Eukaryota</taxon>
        <taxon>Sar</taxon>
        <taxon>Alveolata</taxon>
        <taxon>Colpodellida</taxon>
        <taxon>Chromeraceae</taxon>
        <taxon>Chromera</taxon>
    </lineage>
</organism>
<dbReference type="GO" id="GO:0004386">
    <property type="term" value="F:helicase activity"/>
    <property type="evidence" value="ECO:0007669"/>
    <property type="project" value="InterPro"/>
</dbReference>